<organism evidence="1 2">
    <name type="scientific">Wenzhouxiangella marina</name>
    <dbReference type="NCBI Taxonomy" id="1579979"/>
    <lineage>
        <taxon>Bacteria</taxon>
        <taxon>Pseudomonadati</taxon>
        <taxon>Pseudomonadota</taxon>
        <taxon>Gammaproteobacteria</taxon>
        <taxon>Chromatiales</taxon>
        <taxon>Wenzhouxiangellaceae</taxon>
        <taxon>Wenzhouxiangella</taxon>
    </lineage>
</organism>
<dbReference type="STRING" id="1579979.WM2015_2094"/>
<accession>A0A0K0XXN3</accession>
<evidence type="ECO:0000313" key="2">
    <source>
        <dbReference type="Proteomes" id="UP000066624"/>
    </source>
</evidence>
<reference evidence="1 2" key="1">
    <citation type="submission" date="2015-07" db="EMBL/GenBank/DDBJ databases">
        <authorList>
            <person name="Noorani M."/>
        </authorList>
    </citation>
    <scope>NUCLEOTIDE SEQUENCE [LARGE SCALE GENOMIC DNA]</scope>
    <source>
        <strain evidence="1 2">KCTC 42284</strain>
    </source>
</reference>
<dbReference type="RefSeq" id="WP_049726018.1">
    <property type="nucleotide sequence ID" value="NZ_CP012154.1"/>
</dbReference>
<gene>
    <name evidence="1" type="ORF">WM2015_2094</name>
</gene>
<dbReference type="PATRIC" id="fig|1579979.3.peg.2140"/>
<dbReference type="KEGG" id="wma:WM2015_2094"/>
<protein>
    <submittedName>
        <fullName evidence="1">Uncharacterized protein</fullName>
    </submittedName>
</protein>
<evidence type="ECO:0000313" key="1">
    <source>
        <dbReference type="EMBL" id="AKS42459.1"/>
    </source>
</evidence>
<dbReference type="OrthoDB" id="6313326at2"/>
<proteinExistence type="predicted"/>
<dbReference type="AlphaFoldDB" id="A0A0K0XXN3"/>
<name>A0A0K0XXN3_9GAMM</name>
<dbReference type="Proteomes" id="UP000066624">
    <property type="component" value="Chromosome"/>
</dbReference>
<keyword evidence="2" id="KW-1185">Reference proteome</keyword>
<sequence>MPTPNGFHQALLALLVVSVATACQYGEPPIQDTRELSIEVPEGAALSIDAGAGFLIIEGSDTTRQVSVSADVRQHTANDDYRLELSIDEAGQIQLVAHGGDGWNNDRLDLRLQVPRSLTIEIEDGSGSIQIRNLAAALSIDDGSGSIDVSQVSGDVRIVDGSGSIRIDQVDGQVDIDDGSGSIDVSQVSGKVTVSDGSGSINVDGAGDFELLDDGSGSVNLNKIRSAGD</sequence>
<dbReference type="EMBL" id="CP012154">
    <property type="protein sequence ID" value="AKS42459.1"/>
    <property type="molecule type" value="Genomic_DNA"/>
</dbReference>
<dbReference type="Gene3D" id="2.160.20.120">
    <property type="match status" value="1"/>
</dbReference>